<feature type="region of interest" description="Disordered" evidence="1">
    <location>
        <begin position="225"/>
        <end position="254"/>
    </location>
</feature>
<gene>
    <name evidence="2" type="ORF">CPB84DRAFT_1817666</name>
</gene>
<feature type="region of interest" description="Disordered" evidence="1">
    <location>
        <begin position="1"/>
        <end position="29"/>
    </location>
</feature>
<accession>A0A9P5NCG7</accession>
<organism evidence="2 3">
    <name type="scientific">Gymnopilus junonius</name>
    <name type="common">Spectacular rustgill mushroom</name>
    <name type="synonym">Gymnopilus spectabilis subsp. junonius</name>
    <dbReference type="NCBI Taxonomy" id="109634"/>
    <lineage>
        <taxon>Eukaryota</taxon>
        <taxon>Fungi</taxon>
        <taxon>Dikarya</taxon>
        <taxon>Basidiomycota</taxon>
        <taxon>Agaricomycotina</taxon>
        <taxon>Agaricomycetes</taxon>
        <taxon>Agaricomycetidae</taxon>
        <taxon>Agaricales</taxon>
        <taxon>Agaricineae</taxon>
        <taxon>Hymenogastraceae</taxon>
        <taxon>Gymnopilus</taxon>
    </lineage>
</organism>
<feature type="compositionally biased region" description="Polar residues" evidence="1">
    <location>
        <begin position="342"/>
        <end position="366"/>
    </location>
</feature>
<name>A0A9P5NCG7_GYMJU</name>
<keyword evidence="3" id="KW-1185">Reference proteome</keyword>
<proteinExistence type="predicted"/>
<dbReference type="AlphaFoldDB" id="A0A9P5NCG7"/>
<comment type="caution">
    <text evidence="2">The sequence shown here is derived from an EMBL/GenBank/DDBJ whole genome shotgun (WGS) entry which is preliminary data.</text>
</comment>
<feature type="region of interest" description="Disordered" evidence="1">
    <location>
        <begin position="298"/>
        <end position="395"/>
    </location>
</feature>
<evidence type="ECO:0000313" key="3">
    <source>
        <dbReference type="Proteomes" id="UP000724874"/>
    </source>
</evidence>
<dbReference type="OrthoDB" id="2552978at2759"/>
<reference evidence="2" key="1">
    <citation type="submission" date="2020-11" db="EMBL/GenBank/DDBJ databases">
        <authorList>
            <consortium name="DOE Joint Genome Institute"/>
            <person name="Ahrendt S."/>
            <person name="Riley R."/>
            <person name="Andreopoulos W."/>
            <person name="LaButti K."/>
            <person name="Pangilinan J."/>
            <person name="Ruiz-duenas F.J."/>
            <person name="Barrasa J.M."/>
            <person name="Sanchez-Garcia M."/>
            <person name="Camarero S."/>
            <person name="Miyauchi S."/>
            <person name="Serrano A."/>
            <person name="Linde D."/>
            <person name="Babiker R."/>
            <person name="Drula E."/>
            <person name="Ayuso-Fernandez I."/>
            <person name="Pacheco R."/>
            <person name="Padilla G."/>
            <person name="Ferreira P."/>
            <person name="Barriuso J."/>
            <person name="Kellner H."/>
            <person name="Castanera R."/>
            <person name="Alfaro M."/>
            <person name="Ramirez L."/>
            <person name="Pisabarro A.G."/>
            <person name="Kuo A."/>
            <person name="Tritt A."/>
            <person name="Lipzen A."/>
            <person name="He G."/>
            <person name="Yan M."/>
            <person name="Ng V."/>
            <person name="Cullen D."/>
            <person name="Martin F."/>
            <person name="Rosso M.-N."/>
            <person name="Henrissat B."/>
            <person name="Hibbett D."/>
            <person name="Martinez A.T."/>
            <person name="Grigoriev I.V."/>
        </authorList>
    </citation>
    <scope>NUCLEOTIDE SEQUENCE</scope>
    <source>
        <strain evidence="2">AH 44721</strain>
    </source>
</reference>
<evidence type="ECO:0000256" key="1">
    <source>
        <dbReference type="SAM" id="MobiDB-lite"/>
    </source>
</evidence>
<feature type="compositionally biased region" description="Basic and acidic residues" evidence="1">
    <location>
        <begin position="299"/>
        <end position="311"/>
    </location>
</feature>
<feature type="compositionally biased region" description="Basic residues" evidence="1">
    <location>
        <begin position="1"/>
        <end position="14"/>
    </location>
</feature>
<dbReference type="Proteomes" id="UP000724874">
    <property type="component" value="Unassembled WGS sequence"/>
</dbReference>
<feature type="compositionally biased region" description="Basic and acidic residues" evidence="1">
    <location>
        <begin position="381"/>
        <end position="395"/>
    </location>
</feature>
<sequence>MSTNHRKRKHRPAHRSQGGGRRDHKPVYEEKEEQFLSHHQTYLNQVAGPSSSDLGKNVQVHDPLQALYIQAYEADIVRGPSAEVAAESLEVVEYRLAKQTQEDGKEKVVAIGTVQSRLCLIQWGASDSSYGLVGRGRRELTTTIPTTADEDDKTSIWVDRYDARLLLDTLPKYDNIPGPGPSSPTGWSDLPSDAEDTFFNPDEVEDFRKEKRRRLLDQTRERLRARMEEDGDDAEEELKEKEDIWGGSDEEPDDLQNELMKRTATHIVSSPNAAQLEMRILANHGGDRRFSFLRGRWSRQKEEKEIAESKKTAGLGVLTGYGSDDSGSASGSEDGGAASGARNVSGSLGKSSEQATPDAQDHNSQGVDEEAAKEARRKRLKEWVEKRRATKDDDQ</sequence>
<dbReference type="EMBL" id="JADNYJ010000180">
    <property type="protein sequence ID" value="KAF8876602.1"/>
    <property type="molecule type" value="Genomic_DNA"/>
</dbReference>
<evidence type="ECO:0000313" key="2">
    <source>
        <dbReference type="EMBL" id="KAF8876602.1"/>
    </source>
</evidence>
<protein>
    <submittedName>
        <fullName evidence="2">Uncharacterized protein</fullName>
    </submittedName>
</protein>
<feature type="compositionally biased region" description="Low complexity" evidence="1">
    <location>
        <begin position="322"/>
        <end position="332"/>
    </location>
</feature>